<accession>A0A075UQ83</accession>
<name>A0A075UQ83_9PSEU</name>
<protein>
    <submittedName>
        <fullName evidence="1">Uncharacterized protein</fullName>
    </submittedName>
</protein>
<sequence length="108" mass="11281">MTGVDWNTDGFIDIYPVETQGKLDELRTASTNLANGWKSAHDRIKAPGALFGGPMGIALKGALETPSNEVSKIVDQMPGFYQGAADGGKKAVGYYLDGEAAATDALSS</sequence>
<organism evidence="1 2">
    <name type="scientific">Amycolatopsis japonica</name>
    <dbReference type="NCBI Taxonomy" id="208439"/>
    <lineage>
        <taxon>Bacteria</taxon>
        <taxon>Bacillati</taxon>
        <taxon>Actinomycetota</taxon>
        <taxon>Actinomycetes</taxon>
        <taxon>Pseudonocardiales</taxon>
        <taxon>Pseudonocardiaceae</taxon>
        <taxon>Amycolatopsis</taxon>
        <taxon>Amycolatopsis japonica group</taxon>
    </lineage>
</organism>
<dbReference type="HOGENOM" id="CLU_2191451_0_0_11"/>
<reference evidence="1 2" key="1">
    <citation type="journal article" date="2014" name="J. Biotechnol.">
        <title>Complete genome sequence of the actinobacterium Amycolatopsis japonica MG417-CF17(T) (=DSM 44213T) producing (S,S)-N,N'-ethylenediaminedisuccinic acid.</title>
        <authorList>
            <person name="Stegmann E."/>
            <person name="Albersmeier A."/>
            <person name="Spohn M."/>
            <person name="Gert H."/>
            <person name="Weber T."/>
            <person name="Wohlleben W."/>
            <person name="Kalinowski J."/>
            <person name="Ruckert C."/>
        </authorList>
    </citation>
    <scope>NUCLEOTIDE SEQUENCE [LARGE SCALE GENOMIC DNA]</scope>
    <source>
        <strain evidence="2">MG417-CF17 (DSM 44213)</strain>
    </source>
</reference>
<proteinExistence type="predicted"/>
<evidence type="ECO:0000313" key="2">
    <source>
        <dbReference type="Proteomes" id="UP000028492"/>
    </source>
</evidence>
<dbReference type="EMBL" id="CP008953">
    <property type="protein sequence ID" value="AIG74624.1"/>
    <property type="molecule type" value="Genomic_DNA"/>
</dbReference>
<dbReference type="Proteomes" id="UP000028492">
    <property type="component" value="Chromosome"/>
</dbReference>
<keyword evidence="2" id="KW-1185">Reference proteome</keyword>
<dbReference type="STRING" id="208439.AJAP_08620"/>
<dbReference type="AlphaFoldDB" id="A0A075UQ83"/>
<gene>
    <name evidence="1" type="ORF">AJAP_08620</name>
</gene>
<evidence type="ECO:0000313" key="1">
    <source>
        <dbReference type="EMBL" id="AIG74624.1"/>
    </source>
</evidence>
<dbReference type="RefSeq" id="WP_038509478.1">
    <property type="nucleotide sequence ID" value="NZ_CP008953.1"/>
</dbReference>
<dbReference type="KEGG" id="aja:AJAP_08620"/>